<protein>
    <submittedName>
        <fullName evidence="2">Helix-turn-helix domain-containing protein</fullName>
    </submittedName>
</protein>
<dbReference type="Proteomes" id="UP000787672">
    <property type="component" value="Unassembled WGS sequence"/>
</dbReference>
<organism evidence="2 3">
    <name type="scientific">Dysosmobacter acutus</name>
    <dbReference type="NCBI Taxonomy" id="2841504"/>
    <lineage>
        <taxon>Bacteria</taxon>
        <taxon>Bacillati</taxon>
        <taxon>Bacillota</taxon>
        <taxon>Clostridia</taxon>
        <taxon>Eubacteriales</taxon>
        <taxon>Oscillospiraceae</taxon>
        <taxon>Dysosmobacter</taxon>
    </lineage>
</organism>
<gene>
    <name evidence="2" type="ORF">KQI82_12600</name>
</gene>
<feature type="domain" description="HTH cro/C1-type" evidence="1">
    <location>
        <begin position="6"/>
        <end position="59"/>
    </location>
</feature>
<sequence>MVKNKVKQRRQEMGITLDQLSAKSGVPVSTISDVEQGGEPRVKTAQRIAHALLCTVDELWPD</sequence>
<dbReference type="SMART" id="SM00530">
    <property type="entry name" value="HTH_XRE"/>
    <property type="match status" value="1"/>
</dbReference>
<dbReference type="Pfam" id="PF01381">
    <property type="entry name" value="HTH_3"/>
    <property type="match status" value="1"/>
</dbReference>
<comment type="caution">
    <text evidence="2">The sequence shown here is derived from an EMBL/GenBank/DDBJ whole genome shotgun (WGS) entry which is preliminary data.</text>
</comment>
<evidence type="ECO:0000313" key="2">
    <source>
        <dbReference type="EMBL" id="MBU5627750.1"/>
    </source>
</evidence>
<dbReference type="InterPro" id="IPR001387">
    <property type="entry name" value="Cro/C1-type_HTH"/>
</dbReference>
<proteinExistence type="predicted"/>
<accession>A0ABS6FBU6</accession>
<dbReference type="PROSITE" id="PS50943">
    <property type="entry name" value="HTH_CROC1"/>
    <property type="match status" value="1"/>
</dbReference>
<dbReference type="EMBL" id="JAHLQN010000001">
    <property type="protein sequence ID" value="MBU5627750.1"/>
    <property type="molecule type" value="Genomic_DNA"/>
</dbReference>
<name>A0ABS6FBU6_9FIRM</name>
<keyword evidence="3" id="KW-1185">Reference proteome</keyword>
<dbReference type="CDD" id="cd00093">
    <property type="entry name" value="HTH_XRE"/>
    <property type="match status" value="1"/>
</dbReference>
<reference evidence="2 3" key="1">
    <citation type="submission" date="2021-06" db="EMBL/GenBank/DDBJ databases">
        <authorList>
            <person name="Sun Q."/>
            <person name="Li D."/>
        </authorList>
    </citation>
    <scope>NUCLEOTIDE SEQUENCE [LARGE SCALE GENOMIC DNA]</scope>
    <source>
        <strain evidence="2 3">MSJ-2</strain>
    </source>
</reference>
<evidence type="ECO:0000259" key="1">
    <source>
        <dbReference type="PROSITE" id="PS50943"/>
    </source>
</evidence>
<evidence type="ECO:0000313" key="3">
    <source>
        <dbReference type="Proteomes" id="UP000787672"/>
    </source>
</evidence>